<comment type="subcellular location">
    <subcellularLocation>
        <location evidence="1">Secreted</location>
    </subcellularLocation>
</comment>
<evidence type="ECO:0000313" key="12">
    <source>
        <dbReference type="RefSeq" id="XP_008591390.1"/>
    </source>
</evidence>
<dbReference type="RefSeq" id="XP_008591390.1">
    <property type="nucleotide sequence ID" value="XM_008593168.1"/>
</dbReference>
<keyword evidence="4 9" id="KW-0732">Signal</keyword>
<proteinExistence type="predicted"/>
<sequence>MKQRSLSHFASLLLVAQLFPGMSRAPFVNHSGTEAPRGPTEGSPGRGTNGSHLLYHLVKRSHLPPPRTPPFQGDVPPGIRNTICLMQHGTCRLFFCRSGEKKGDICSDPWNRCCIQNIGEEDKEKAEKDGRSGI</sequence>
<dbReference type="InterPro" id="IPR007988">
    <property type="entry name" value="Sperm_Ag_11A_B"/>
</dbReference>
<name>A0ABM0SEU9_GALVR</name>
<gene>
    <name evidence="12" type="primary">SPAG11B</name>
</gene>
<dbReference type="Pfam" id="PF05324">
    <property type="entry name" value="Sperm_Ag_HE2"/>
    <property type="match status" value="1"/>
</dbReference>
<feature type="chain" id="PRO_5047001643" evidence="9">
    <location>
        <begin position="26"/>
        <end position="134"/>
    </location>
</feature>
<evidence type="ECO:0000256" key="2">
    <source>
        <dbReference type="ARBA" id="ARBA00022525"/>
    </source>
</evidence>
<keyword evidence="2" id="KW-0964">Secreted</keyword>
<feature type="region of interest" description="Disordered" evidence="8">
    <location>
        <begin position="29"/>
        <end position="48"/>
    </location>
</feature>
<dbReference type="Pfam" id="PF00711">
    <property type="entry name" value="Defensin_beta"/>
    <property type="match status" value="1"/>
</dbReference>
<feature type="signal peptide" evidence="9">
    <location>
        <begin position="1"/>
        <end position="25"/>
    </location>
</feature>
<keyword evidence="3" id="KW-0929">Antimicrobial</keyword>
<evidence type="ECO:0000259" key="10">
    <source>
        <dbReference type="Pfam" id="PF00711"/>
    </source>
</evidence>
<dbReference type="Proteomes" id="UP000694923">
    <property type="component" value="Unplaced"/>
</dbReference>
<evidence type="ECO:0000256" key="4">
    <source>
        <dbReference type="ARBA" id="ARBA00022729"/>
    </source>
</evidence>
<protein>
    <submittedName>
        <fullName evidence="12">Sperm-associated antigen 11B isoform X1</fullName>
    </submittedName>
</protein>
<evidence type="ECO:0000313" key="11">
    <source>
        <dbReference type="Proteomes" id="UP000694923"/>
    </source>
</evidence>
<keyword evidence="5" id="KW-0211">Defensin</keyword>
<reference evidence="12" key="1">
    <citation type="submission" date="2025-08" db="UniProtKB">
        <authorList>
            <consortium name="RefSeq"/>
        </authorList>
    </citation>
    <scope>IDENTIFICATION</scope>
</reference>
<keyword evidence="11" id="KW-1185">Reference proteome</keyword>
<feature type="domain" description="Beta-defensin-like" evidence="10">
    <location>
        <begin position="82"/>
        <end position="114"/>
    </location>
</feature>
<evidence type="ECO:0000256" key="3">
    <source>
        <dbReference type="ARBA" id="ARBA00022529"/>
    </source>
</evidence>
<keyword evidence="6" id="KW-0044">Antibiotic</keyword>
<organism evidence="11 12">
    <name type="scientific">Galeopterus variegatus</name>
    <name type="common">Malayan flying lemur</name>
    <name type="synonym">Cynocephalus variegatus</name>
    <dbReference type="NCBI Taxonomy" id="482537"/>
    <lineage>
        <taxon>Eukaryota</taxon>
        <taxon>Metazoa</taxon>
        <taxon>Chordata</taxon>
        <taxon>Craniata</taxon>
        <taxon>Vertebrata</taxon>
        <taxon>Euteleostomi</taxon>
        <taxon>Mammalia</taxon>
        <taxon>Eutheria</taxon>
        <taxon>Euarchontoglires</taxon>
        <taxon>Dermoptera</taxon>
        <taxon>Cynocephalidae</taxon>
        <taxon>Galeopterus</taxon>
    </lineage>
</organism>
<comment type="function">
    <text evidence="7">Has antimicrobial activity against E.coli. Plays a role in the defense response in the male reproductive tract, contributing to sperm maturation, storage and protection.</text>
</comment>
<dbReference type="InterPro" id="IPR001855">
    <property type="entry name" value="Defensin_beta-like"/>
</dbReference>
<dbReference type="PANTHER" id="PTHR14081">
    <property type="entry name" value="SPERM-ASSOCIATED ANTIGEN 11A-RELATED-RELATED"/>
    <property type="match status" value="1"/>
</dbReference>
<evidence type="ECO:0000256" key="6">
    <source>
        <dbReference type="ARBA" id="ARBA00023022"/>
    </source>
</evidence>
<dbReference type="GeneID" id="103608771"/>
<evidence type="ECO:0000256" key="9">
    <source>
        <dbReference type="SAM" id="SignalP"/>
    </source>
</evidence>
<evidence type="ECO:0000256" key="5">
    <source>
        <dbReference type="ARBA" id="ARBA00022940"/>
    </source>
</evidence>
<evidence type="ECO:0000256" key="8">
    <source>
        <dbReference type="SAM" id="MobiDB-lite"/>
    </source>
</evidence>
<evidence type="ECO:0000256" key="1">
    <source>
        <dbReference type="ARBA" id="ARBA00004613"/>
    </source>
</evidence>
<accession>A0ABM0SEU9</accession>
<evidence type="ECO:0000256" key="7">
    <source>
        <dbReference type="ARBA" id="ARBA00045473"/>
    </source>
</evidence>